<dbReference type="Gene3D" id="3.30.1010.10">
    <property type="entry name" value="Phosphatidylinositol 3-kinase Catalytic Subunit, Chain A, domain 4"/>
    <property type="match status" value="1"/>
</dbReference>
<evidence type="ECO:0000256" key="5">
    <source>
        <dbReference type="ARBA" id="ARBA00022763"/>
    </source>
</evidence>
<dbReference type="GO" id="GO:0004674">
    <property type="term" value="F:protein serine/threonine kinase activity"/>
    <property type="evidence" value="ECO:0007669"/>
    <property type="project" value="UniProtKB-EC"/>
</dbReference>
<dbReference type="AlphaFoldDB" id="C3YH71"/>
<keyword evidence="3" id="KW-0808">Transferase</keyword>
<dbReference type="PANTHER" id="PTHR37079">
    <property type="entry name" value="SERINE/THREONINE-PROTEIN KINASE ATM"/>
    <property type="match status" value="1"/>
</dbReference>
<sequence>MKIELIERVATDHPYHSLYVVLALANADLDGKFIGQGKRVTKLSRSQHSQNSDVEGEEARTTVAVQVLEKVQVQKGRLVQDMQGLCEAYVQLSNLDGKAWKMENERLKRPNKLSSRESILMKVKDLTTVAVPTVDIKVDPTCCYDDIVYIREFDPSVSFPGGINVPKVITCQGSDGVWRKQLVKGRDDLRQDAVMQQVFGLVDSLLKKDEESRRRKLSIRTYKVIPMSKQSGLVQWCEGTMSVGDYLIGTSRKPGAHVRYYPRDWQPGDCRKRIHAISICTDTVFTCAMIWHNKAIGYLNRFSNVDDLQEKGGSRSDERSRVFREVCRHFHPVMHHFFMEKWPDPMDWFERRLCYTRSVATSSIVGYVLGLGDRHCQNILIDTNTAELVHIDLGIAFEQGKLLPTPETVPFRLTRDIVHGMGVTGVEGVFRRCCEKTMEVMRSSHEALLTIVEVLLYDPLHAWTLTPMQALKLQQIDADTTGAADIFENDSGSSNENKDMNERNKVLMRLEDKLKGLEEGMVLSVSGQVNMLIQTARDPSNLSRLYSGWQAYL</sequence>
<comment type="subcellular location">
    <subcellularLocation>
        <location evidence="1">Nucleus</location>
    </subcellularLocation>
</comment>
<dbReference type="FunFam" id="1.10.1070.11:FF:000011">
    <property type="entry name" value="Serine-protein kinase ATM"/>
    <property type="match status" value="1"/>
</dbReference>
<accession>C3YH71</accession>
<protein>
    <recommendedName>
        <fullName evidence="2">non-specific serine/threonine protein kinase</fullName>
        <ecNumber evidence="2">2.7.11.1</ecNumber>
    </recommendedName>
</protein>
<dbReference type="PROSITE" id="PS51190">
    <property type="entry name" value="FATC"/>
    <property type="match status" value="1"/>
</dbReference>
<dbReference type="SMART" id="SM01343">
    <property type="entry name" value="FATC"/>
    <property type="match status" value="1"/>
</dbReference>
<dbReference type="EMBL" id="GG666513">
    <property type="protein sequence ID" value="EEN60307.1"/>
    <property type="molecule type" value="Genomic_DNA"/>
</dbReference>
<dbReference type="InterPro" id="IPR044107">
    <property type="entry name" value="PIKKc_ATM"/>
</dbReference>
<dbReference type="STRING" id="7739.C3YH71"/>
<evidence type="ECO:0000256" key="8">
    <source>
        <dbReference type="ARBA" id="ARBA00023242"/>
    </source>
</evidence>
<dbReference type="InParanoid" id="C3YH71"/>
<organism>
    <name type="scientific">Branchiostoma floridae</name>
    <name type="common">Florida lancelet</name>
    <name type="synonym">Amphioxus</name>
    <dbReference type="NCBI Taxonomy" id="7739"/>
    <lineage>
        <taxon>Eukaryota</taxon>
        <taxon>Metazoa</taxon>
        <taxon>Chordata</taxon>
        <taxon>Cephalochordata</taxon>
        <taxon>Leptocardii</taxon>
        <taxon>Amphioxiformes</taxon>
        <taxon>Branchiostomatidae</taxon>
        <taxon>Branchiostoma</taxon>
    </lineage>
</organism>
<dbReference type="PANTHER" id="PTHR37079:SF4">
    <property type="entry name" value="SERINE_THREONINE-PROTEIN KINASE ATM"/>
    <property type="match status" value="1"/>
</dbReference>
<evidence type="ECO:0000256" key="3">
    <source>
        <dbReference type="ARBA" id="ARBA00022679"/>
    </source>
</evidence>
<dbReference type="InterPro" id="IPR011009">
    <property type="entry name" value="Kinase-like_dom_sf"/>
</dbReference>
<dbReference type="InterPro" id="IPR000403">
    <property type="entry name" value="PI3/4_kinase_cat_dom"/>
</dbReference>
<evidence type="ECO:0000256" key="7">
    <source>
        <dbReference type="ARBA" id="ARBA00022840"/>
    </source>
</evidence>
<dbReference type="PROSITE" id="PS00915">
    <property type="entry name" value="PI3_4_KINASE_1"/>
    <property type="match status" value="1"/>
</dbReference>
<dbReference type="Gene3D" id="1.10.1070.11">
    <property type="entry name" value="Phosphatidylinositol 3-/4-kinase, catalytic domain"/>
    <property type="match status" value="1"/>
</dbReference>
<keyword evidence="4" id="KW-0547">Nucleotide-binding</keyword>
<dbReference type="GO" id="GO:0005524">
    <property type="term" value="F:ATP binding"/>
    <property type="evidence" value="ECO:0007669"/>
    <property type="project" value="UniProtKB-KW"/>
</dbReference>
<evidence type="ECO:0000259" key="9">
    <source>
        <dbReference type="PROSITE" id="PS50290"/>
    </source>
</evidence>
<keyword evidence="5" id="KW-0227">DNA damage</keyword>
<dbReference type="SMART" id="SM00146">
    <property type="entry name" value="PI3Kc"/>
    <property type="match status" value="1"/>
</dbReference>
<feature type="domain" description="FATC" evidence="10">
    <location>
        <begin position="521"/>
        <end position="553"/>
    </location>
</feature>
<evidence type="ECO:0000256" key="2">
    <source>
        <dbReference type="ARBA" id="ARBA00012513"/>
    </source>
</evidence>
<dbReference type="Pfam" id="PF02260">
    <property type="entry name" value="FATC"/>
    <property type="match status" value="1"/>
</dbReference>
<dbReference type="GO" id="GO:0006281">
    <property type="term" value="P:DNA repair"/>
    <property type="evidence" value="ECO:0007669"/>
    <property type="project" value="InterPro"/>
</dbReference>
<dbReference type="InterPro" id="IPR003152">
    <property type="entry name" value="FATC_dom"/>
</dbReference>
<proteinExistence type="predicted"/>
<keyword evidence="6" id="KW-0418">Kinase</keyword>
<dbReference type="PROSITE" id="PS00916">
    <property type="entry name" value="PI3_4_KINASE_2"/>
    <property type="match status" value="1"/>
</dbReference>
<feature type="domain" description="PI3K/PI4K catalytic" evidence="9">
    <location>
        <begin position="153"/>
        <end position="505"/>
    </location>
</feature>
<dbReference type="InterPro" id="IPR038980">
    <property type="entry name" value="ATM_plant"/>
</dbReference>
<evidence type="ECO:0000256" key="4">
    <source>
        <dbReference type="ARBA" id="ARBA00022741"/>
    </source>
</evidence>
<keyword evidence="8" id="KW-0539">Nucleus</keyword>
<evidence type="ECO:0000256" key="1">
    <source>
        <dbReference type="ARBA" id="ARBA00004123"/>
    </source>
</evidence>
<dbReference type="InterPro" id="IPR036940">
    <property type="entry name" value="PI3/4_kinase_cat_sf"/>
</dbReference>
<dbReference type="SUPFAM" id="SSF56112">
    <property type="entry name" value="Protein kinase-like (PK-like)"/>
    <property type="match status" value="1"/>
</dbReference>
<reference evidence="11" key="1">
    <citation type="journal article" date="2008" name="Nature">
        <title>The amphioxus genome and the evolution of the chordate karyotype.</title>
        <authorList>
            <consortium name="US DOE Joint Genome Institute (JGI-PGF)"/>
            <person name="Putnam N.H."/>
            <person name="Butts T."/>
            <person name="Ferrier D.E.K."/>
            <person name="Furlong R.F."/>
            <person name="Hellsten U."/>
            <person name="Kawashima T."/>
            <person name="Robinson-Rechavi M."/>
            <person name="Shoguchi E."/>
            <person name="Terry A."/>
            <person name="Yu J.-K."/>
            <person name="Benito-Gutierrez E.L."/>
            <person name="Dubchak I."/>
            <person name="Garcia-Fernandez J."/>
            <person name="Gibson-Brown J.J."/>
            <person name="Grigoriev I.V."/>
            <person name="Horton A.C."/>
            <person name="de Jong P.J."/>
            <person name="Jurka J."/>
            <person name="Kapitonov V.V."/>
            <person name="Kohara Y."/>
            <person name="Kuroki Y."/>
            <person name="Lindquist E."/>
            <person name="Lucas S."/>
            <person name="Osoegawa K."/>
            <person name="Pennacchio L.A."/>
            <person name="Salamov A.A."/>
            <person name="Satou Y."/>
            <person name="Sauka-Spengler T."/>
            <person name="Schmutz J."/>
            <person name="Shin-I T."/>
            <person name="Toyoda A."/>
            <person name="Bronner-Fraser M."/>
            <person name="Fujiyama A."/>
            <person name="Holland L.Z."/>
            <person name="Holland P.W.H."/>
            <person name="Satoh N."/>
            <person name="Rokhsar D.S."/>
        </authorList>
    </citation>
    <scope>NUCLEOTIDE SEQUENCE [LARGE SCALE GENOMIC DNA]</scope>
    <source>
        <strain evidence="11">S238N-H82</strain>
        <tissue evidence="11">Testes</tissue>
    </source>
</reference>
<dbReference type="InterPro" id="IPR018936">
    <property type="entry name" value="PI3/4_kinase_CS"/>
</dbReference>
<evidence type="ECO:0000256" key="6">
    <source>
        <dbReference type="ARBA" id="ARBA00022777"/>
    </source>
</evidence>
<dbReference type="CDD" id="cd05171">
    <property type="entry name" value="PIKKc_ATM"/>
    <property type="match status" value="1"/>
</dbReference>
<evidence type="ECO:0000313" key="11">
    <source>
        <dbReference type="EMBL" id="EEN60307.1"/>
    </source>
</evidence>
<dbReference type="Pfam" id="PF00454">
    <property type="entry name" value="PI3_PI4_kinase"/>
    <property type="match status" value="1"/>
</dbReference>
<dbReference type="PROSITE" id="PS50290">
    <property type="entry name" value="PI3_4_KINASE_3"/>
    <property type="match status" value="1"/>
</dbReference>
<gene>
    <name evidence="11" type="ORF">BRAFLDRAFT_88585</name>
</gene>
<dbReference type="FunFam" id="3.30.1010.10:FF:000059">
    <property type="entry name" value="Non-specific serine/threonine protein kinase"/>
    <property type="match status" value="1"/>
</dbReference>
<evidence type="ECO:0000259" key="10">
    <source>
        <dbReference type="PROSITE" id="PS51190"/>
    </source>
</evidence>
<dbReference type="GO" id="GO:0005634">
    <property type="term" value="C:nucleus"/>
    <property type="evidence" value="ECO:0007669"/>
    <property type="project" value="UniProtKB-SubCell"/>
</dbReference>
<name>C3YH71_BRAFL</name>
<dbReference type="eggNOG" id="KOG0892">
    <property type="taxonomic scope" value="Eukaryota"/>
</dbReference>
<dbReference type="EC" id="2.7.11.1" evidence="2"/>
<keyword evidence="7" id="KW-0067">ATP-binding</keyword>